<name>A0A8J2LM38_9HEXA</name>
<gene>
    <name evidence="2" type="ORF">AFUS01_LOCUS44030</name>
</gene>
<dbReference type="Proteomes" id="UP000708208">
    <property type="component" value="Unassembled WGS sequence"/>
</dbReference>
<dbReference type="OrthoDB" id="269227at2759"/>
<dbReference type="InterPro" id="IPR012132">
    <property type="entry name" value="GMC_OxRdtase"/>
</dbReference>
<proteinExistence type="predicted"/>
<dbReference type="GO" id="GO:0050660">
    <property type="term" value="F:flavin adenine dinucleotide binding"/>
    <property type="evidence" value="ECO:0007669"/>
    <property type="project" value="InterPro"/>
</dbReference>
<dbReference type="Pfam" id="PF00732">
    <property type="entry name" value="GMC_oxred_N"/>
    <property type="match status" value="1"/>
</dbReference>
<dbReference type="PANTHER" id="PTHR11552:SF227">
    <property type="entry name" value="GLUCOSE DEHYDROGENASE [FAD, QUINONE]-LIKE PROTEIN"/>
    <property type="match status" value="1"/>
</dbReference>
<reference evidence="2" key="1">
    <citation type="submission" date="2021-06" db="EMBL/GenBank/DDBJ databases">
        <authorList>
            <person name="Hodson N. C."/>
            <person name="Mongue J. A."/>
            <person name="Jaron S. K."/>
        </authorList>
    </citation>
    <scope>NUCLEOTIDE SEQUENCE</scope>
</reference>
<dbReference type="PANTHER" id="PTHR11552">
    <property type="entry name" value="GLUCOSE-METHANOL-CHOLINE GMC OXIDOREDUCTASE"/>
    <property type="match status" value="1"/>
</dbReference>
<protein>
    <recommendedName>
        <fullName evidence="1">Glucose-methanol-choline oxidoreductase N-terminal domain-containing protein</fullName>
    </recommendedName>
</protein>
<dbReference type="EMBL" id="CAJVCH010570275">
    <property type="protein sequence ID" value="CAG7834533.1"/>
    <property type="molecule type" value="Genomic_DNA"/>
</dbReference>
<feature type="domain" description="Glucose-methanol-choline oxidoreductase N-terminal" evidence="1">
    <location>
        <begin position="48"/>
        <end position="300"/>
    </location>
</feature>
<feature type="non-terminal residue" evidence="2">
    <location>
        <position position="303"/>
    </location>
</feature>
<accession>A0A8J2LM38</accession>
<evidence type="ECO:0000313" key="3">
    <source>
        <dbReference type="Proteomes" id="UP000708208"/>
    </source>
</evidence>
<comment type="caution">
    <text evidence="2">The sequence shown here is derived from an EMBL/GenBank/DDBJ whole genome shotgun (WGS) entry which is preliminary data.</text>
</comment>
<dbReference type="AlphaFoldDB" id="A0A8J2LM38"/>
<sequence>MPGIFHRQTIASFYSIVAAIGSYISLYSNSDILQDRIFMGRQFAENNFDFIVVGSGSAGAVVANRLSEHHNVLLLEAGGHPMPLSYVPVLAINLLNYPEIDWMHLTVPQTGACLAAKNQQSGWSQGKTLGGTSTINLMIQSRGCPRDYDNWAKLLQDPKWSYNEVLPFFKKMEDFHGAYENTSLHGKGGPMNVEIVPDKSNGDVFVGAGQDFGYPKTDLNGRFTEGFDNIYYNIKNGRRHGTYPAYLKPIMNRYTLTIEKFAHVNKILIDENGKAIGVEYDRHLMRKQAFASKEVIISAGLNS</sequence>
<keyword evidence="3" id="KW-1185">Reference proteome</keyword>
<dbReference type="GO" id="GO:0016614">
    <property type="term" value="F:oxidoreductase activity, acting on CH-OH group of donors"/>
    <property type="evidence" value="ECO:0007669"/>
    <property type="project" value="InterPro"/>
</dbReference>
<dbReference type="InterPro" id="IPR000172">
    <property type="entry name" value="GMC_OxRdtase_N"/>
</dbReference>
<organism evidence="2 3">
    <name type="scientific">Allacma fusca</name>
    <dbReference type="NCBI Taxonomy" id="39272"/>
    <lineage>
        <taxon>Eukaryota</taxon>
        <taxon>Metazoa</taxon>
        <taxon>Ecdysozoa</taxon>
        <taxon>Arthropoda</taxon>
        <taxon>Hexapoda</taxon>
        <taxon>Collembola</taxon>
        <taxon>Symphypleona</taxon>
        <taxon>Sminthuridae</taxon>
        <taxon>Allacma</taxon>
    </lineage>
</organism>
<evidence type="ECO:0000259" key="1">
    <source>
        <dbReference type="Pfam" id="PF00732"/>
    </source>
</evidence>
<evidence type="ECO:0000313" key="2">
    <source>
        <dbReference type="EMBL" id="CAG7834533.1"/>
    </source>
</evidence>